<dbReference type="EMBL" id="FWFG01000068">
    <property type="protein sequence ID" value="SLM92220.1"/>
    <property type="molecule type" value="Genomic_DNA"/>
</dbReference>
<dbReference type="Proteomes" id="UP000195981">
    <property type="component" value="Unassembled WGS sequence"/>
</dbReference>
<keyword evidence="1" id="KW-1133">Transmembrane helix</keyword>
<organism evidence="2 3">
    <name type="scientific">Brachybacterium nesterenkovii</name>
    <dbReference type="NCBI Taxonomy" id="47847"/>
    <lineage>
        <taxon>Bacteria</taxon>
        <taxon>Bacillati</taxon>
        <taxon>Actinomycetota</taxon>
        <taxon>Actinomycetes</taxon>
        <taxon>Micrococcales</taxon>
        <taxon>Dermabacteraceae</taxon>
        <taxon>Brachybacterium</taxon>
    </lineage>
</organism>
<sequence>MWQSFTRNLSAFLVPGIVYGLLMLVLIGGAIAAYVWGFVSDMQYDPVAGEYTPNLERLLIGLGIFTGLSLLTMIPSLLWQSGSARAAATIVDGRRPSTGEAFTGPGRVITTALLVAVITFIGSLLCYLPGILAAFFFLWAIPASTHGATPIEALKESARLAKENVATSIVTMLIIYAASSIGGTFLLPLVVLPALTALFLRGMYERLNGRELVEPQAA</sequence>
<keyword evidence="3" id="KW-1185">Reference proteome</keyword>
<accession>A0A1X6X183</accession>
<reference evidence="2 3" key="1">
    <citation type="submission" date="2017-02" db="EMBL/GenBank/DDBJ databases">
        <authorList>
            <person name="Peterson S.W."/>
        </authorList>
    </citation>
    <scope>NUCLEOTIDE SEQUENCE [LARGE SCALE GENOMIC DNA]</scope>
    <source>
        <strain evidence="2 3">CIP104813</strain>
    </source>
</reference>
<dbReference type="AlphaFoldDB" id="A0A1X6X183"/>
<name>A0A1X6X183_9MICO</name>
<feature type="transmembrane region" description="Helical" evidence="1">
    <location>
        <begin position="12"/>
        <end position="38"/>
    </location>
</feature>
<evidence type="ECO:0000313" key="2">
    <source>
        <dbReference type="EMBL" id="SLM92220.1"/>
    </source>
</evidence>
<proteinExistence type="predicted"/>
<gene>
    <name evidence="2" type="ORF">FM110_07705</name>
</gene>
<feature type="transmembrane region" description="Helical" evidence="1">
    <location>
        <begin position="58"/>
        <end position="79"/>
    </location>
</feature>
<protein>
    <submittedName>
        <fullName evidence="2">Uncharacterized protein Mb2590</fullName>
    </submittedName>
</protein>
<evidence type="ECO:0000313" key="3">
    <source>
        <dbReference type="Proteomes" id="UP000195981"/>
    </source>
</evidence>
<keyword evidence="1" id="KW-0812">Transmembrane</keyword>
<feature type="transmembrane region" description="Helical" evidence="1">
    <location>
        <begin position="173"/>
        <end position="200"/>
    </location>
</feature>
<evidence type="ECO:0000256" key="1">
    <source>
        <dbReference type="SAM" id="Phobius"/>
    </source>
</evidence>
<keyword evidence="1" id="KW-0472">Membrane</keyword>
<feature type="transmembrane region" description="Helical" evidence="1">
    <location>
        <begin position="112"/>
        <end position="141"/>
    </location>
</feature>